<evidence type="ECO:0000256" key="15">
    <source>
        <dbReference type="ARBA" id="ARBA00023136"/>
    </source>
</evidence>
<comment type="catalytic activity">
    <reaction evidence="19">
        <text>a ribonucleoside 5'-triphosphate + 2 H2O = a ribonucleoside 5'-phosphate + 2 phosphate + 2 H(+)</text>
        <dbReference type="Rhea" id="RHEA:36795"/>
        <dbReference type="ChEBI" id="CHEBI:15377"/>
        <dbReference type="ChEBI" id="CHEBI:15378"/>
        <dbReference type="ChEBI" id="CHEBI:43474"/>
        <dbReference type="ChEBI" id="CHEBI:58043"/>
        <dbReference type="ChEBI" id="CHEBI:61557"/>
        <dbReference type="EC" id="3.6.1.5"/>
    </reaction>
</comment>
<keyword evidence="17" id="KW-0325">Glycoprotein</keyword>
<feature type="transmembrane region" description="Helical" evidence="23">
    <location>
        <begin position="473"/>
        <end position="495"/>
    </location>
</feature>
<organism evidence="24 25">
    <name type="scientific">Coilia grayii</name>
    <name type="common">Gray's grenadier anchovy</name>
    <dbReference type="NCBI Taxonomy" id="363190"/>
    <lineage>
        <taxon>Eukaryota</taxon>
        <taxon>Metazoa</taxon>
        <taxon>Chordata</taxon>
        <taxon>Craniata</taxon>
        <taxon>Vertebrata</taxon>
        <taxon>Euteleostomi</taxon>
        <taxon>Actinopterygii</taxon>
        <taxon>Neopterygii</taxon>
        <taxon>Teleostei</taxon>
        <taxon>Clupei</taxon>
        <taxon>Clupeiformes</taxon>
        <taxon>Clupeoidei</taxon>
        <taxon>Engraulidae</taxon>
        <taxon>Coilinae</taxon>
        <taxon>Coilia</taxon>
    </lineage>
</organism>
<evidence type="ECO:0000256" key="3">
    <source>
        <dbReference type="ARBA" id="ARBA00004651"/>
    </source>
</evidence>
<keyword evidence="25" id="KW-1185">Reference proteome</keyword>
<evidence type="ECO:0000313" key="25">
    <source>
        <dbReference type="Proteomes" id="UP001591681"/>
    </source>
</evidence>
<evidence type="ECO:0000256" key="17">
    <source>
        <dbReference type="ARBA" id="ARBA00023180"/>
    </source>
</evidence>
<dbReference type="PROSITE" id="PS01238">
    <property type="entry name" value="GDA1_CD39_NTPASE"/>
    <property type="match status" value="1"/>
</dbReference>
<gene>
    <name evidence="24" type="ORF">ACEWY4_013228</name>
</gene>
<dbReference type="GO" id="GO:0004050">
    <property type="term" value="F:apyrase activity"/>
    <property type="evidence" value="ECO:0007669"/>
    <property type="project" value="UniProtKB-EC"/>
</dbReference>
<evidence type="ECO:0000313" key="24">
    <source>
        <dbReference type="EMBL" id="KAL2090965.1"/>
    </source>
</evidence>
<dbReference type="GO" id="GO:0005886">
    <property type="term" value="C:plasma membrane"/>
    <property type="evidence" value="ECO:0007669"/>
    <property type="project" value="UniProtKB-SubCell"/>
</dbReference>
<keyword evidence="8" id="KW-0479">Metal-binding</keyword>
<dbReference type="InterPro" id="IPR000407">
    <property type="entry name" value="GDA1_CD39_NTPase"/>
</dbReference>
<feature type="binding site" evidence="21">
    <location>
        <begin position="208"/>
        <end position="212"/>
    </location>
    <ligand>
        <name>ATP</name>
        <dbReference type="ChEBI" id="CHEBI:30616"/>
    </ligand>
</feature>
<evidence type="ECO:0000256" key="2">
    <source>
        <dbReference type="ARBA" id="ARBA00001946"/>
    </source>
</evidence>
<comment type="caution">
    <text evidence="24">The sequence shown here is derived from an EMBL/GenBank/DDBJ whole genome shotgun (WGS) entry which is preliminary data.</text>
</comment>
<keyword evidence="10 22" id="KW-0378">Hydrolase</keyword>
<evidence type="ECO:0000256" key="18">
    <source>
        <dbReference type="ARBA" id="ARBA00039598"/>
    </source>
</evidence>
<evidence type="ECO:0000256" key="22">
    <source>
        <dbReference type="RuleBase" id="RU003833"/>
    </source>
</evidence>
<evidence type="ECO:0000256" key="4">
    <source>
        <dbReference type="ARBA" id="ARBA00009283"/>
    </source>
</evidence>
<evidence type="ECO:0000256" key="10">
    <source>
        <dbReference type="ARBA" id="ARBA00022801"/>
    </source>
</evidence>
<comment type="cofactor">
    <cofactor evidence="1">
        <name>Ca(2+)</name>
        <dbReference type="ChEBI" id="CHEBI:29108"/>
    </cofactor>
</comment>
<reference evidence="24 25" key="1">
    <citation type="submission" date="2024-09" db="EMBL/GenBank/DDBJ databases">
        <title>A chromosome-level genome assembly of Gray's grenadier anchovy, Coilia grayii.</title>
        <authorList>
            <person name="Fu Z."/>
        </authorList>
    </citation>
    <scope>NUCLEOTIDE SEQUENCE [LARGE SCALE GENOMIC DNA]</scope>
    <source>
        <strain evidence="24">G4</strain>
        <tissue evidence="24">Muscle</tissue>
    </source>
</reference>
<evidence type="ECO:0000256" key="21">
    <source>
        <dbReference type="PIRSR" id="PIRSR600407-2"/>
    </source>
</evidence>
<dbReference type="FunFam" id="3.30.420.40:FF:000068">
    <property type="entry name" value="Ectonucleoside triphosphate diphosphohydrolase 1"/>
    <property type="match status" value="1"/>
</dbReference>
<sequence length="502" mass="55604">MKLSAKSMIVGIAVTATVCSSIIALVLALARHYTVELPYDTQYGMVFDAGSSHTSLFIYKWPGGKENNTGIVSQLRVCEVDGGGISSYKSDPPAAGNSLQQCLDVAKAVIPVSKQHSCPVYLGATAGMRLLSLQDQSTTDRIMQEVSNTIKGYPFDFRGAQILSGMEEGAYGWITINYILEGFIKYTFEGEWIHPKGGRILGALDLGGASTQIAFTPKEPVTQPNSEAALQLYGHKYGVYAHSYLCYGKDQAMRQLQAYLVEESGFSAIVIHPCYHTGFNLTLTMRELYDSPCVTKPGNIDPGKSVTFFGSSDPERCLSLIQNIVNVTECPYSPDCGFNGVYQPPIHGQFFAFSAYYYTFDFLGLAPQAPLPKVTSTIETFCKKSWYSLKVEYPGAKEKYLKDYCASAQYIVTILVQGYKFNETWDNIFFQKQVADTDIGWTLGYMLNLTNMVASTRPLVVTGVQRSQWAAEVFFIVFALFLSLVLVMALVFWPYEHDLNTV</sequence>
<comment type="similarity">
    <text evidence="4 22">Belongs to the GDA1/CD39 NTPase family.</text>
</comment>
<keyword evidence="15 23" id="KW-0472">Membrane</keyword>
<accession>A0ABD1JVV3</accession>
<feature type="active site" description="Proton acceptor" evidence="20">
    <location>
        <position position="168"/>
    </location>
</feature>
<keyword evidence="6" id="KW-1003">Cell membrane</keyword>
<proteinExistence type="inferred from homology"/>
<comment type="subcellular location">
    <subcellularLocation>
        <location evidence="3">Cell membrane</location>
        <topology evidence="3">Multi-pass membrane protein</topology>
    </subcellularLocation>
</comment>
<dbReference type="Proteomes" id="UP001591681">
    <property type="component" value="Unassembled WGS sequence"/>
</dbReference>
<evidence type="ECO:0000256" key="23">
    <source>
        <dbReference type="SAM" id="Phobius"/>
    </source>
</evidence>
<evidence type="ECO:0000256" key="1">
    <source>
        <dbReference type="ARBA" id="ARBA00001913"/>
    </source>
</evidence>
<evidence type="ECO:0000256" key="5">
    <source>
        <dbReference type="ARBA" id="ARBA00012148"/>
    </source>
</evidence>
<keyword evidence="9 21" id="KW-0547">Nucleotide-binding</keyword>
<dbReference type="Pfam" id="PF01150">
    <property type="entry name" value="GDA1_CD39"/>
    <property type="match status" value="1"/>
</dbReference>
<keyword evidence="16" id="KW-1015">Disulfide bond</keyword>
<dbReference type="EMBL" id="JBHFQA010000011">
    <property type="protein sequence ID" value="KAL2090965.1"/>
    <property type="molecule type" value="Genomic_DNA"/>
</dbReference>
<comment type="cofactor">
    <cofactor evidence="2">
        <name>Mg(2+)</name>
        <dbReference type="ChEBI" id="CHEBI:18420"/>
    </cofactor>
</comment>
<evidence type="ECO:0000256" key="12">
    <source>
        <dbReference type="ARBA" id="ARBA00022840"/>
    </source>
</evidence>
<dbReference type="Gene3D" id="3.30.420.150">
    <property type="entry name" value="Exopolyphosphatase. Domain 2"/>
    <property type="match status" value="1"/>
</dbReference>
<evidence type="ECO:0000256" key="16">
    <source>
        <dbReference type="ARBA" id="ARBA00023157"/>
    </source>
</evidence>
<evidence type="ECO:0000256" key="14">
    <source>
        <dbReference type="ARBA" id="ARBA00022989"/>
    </source>
</evidence>
<protein>
    <recommendedName>
        <fullName evidence="18">Ectonucleoside triphosphate diphosphohydrolase 8</fullName>
        <ecNumber evidence="5">3.6.1.5</ecNumber>
    </recommendedName>
</protein>
<evidence type="ECO:0000256" key="6">
    <source>
        <dbReference type="ARBA" id="ARBA00022475"/>
    </source>
</evidence>
<dbReference type="PANTHER" id="PTHR11782">
    <property type="entry name" value="ADENOSINE/GUANOSINE DIPHOSPHATASE"/>
    <property type="match status" value="1"/>
</dbReference>
<dbReference type="AlphaFoldDB" id="A0ABD1JVV3"/>
<keyword evidence="14 23" id="KW-1133">Transmembrane helix</keyword>
<dbReference type="GO" id="GO:0046872">
    <property type="term" value="F:metal ion binding"/>
    <property type="evidence" value="ECO:0007669"/>
    <property type="project" value="UniProtKB-KW"/>
</dbReference>
<keyword evidence="12 21" id="KW-0067">ATP-binding</keyword>
<keyword evidence="7 23" id="KW-0812">Transmembrane</keyword>
<evidence type="ECO:0000256" key="11">
    <source>
        <dbReference type="ARBA" id="ARBA00022837"/>
    </source>
</evidence>
<name>A0ABD1JVV3_9TELE</name>
<dbReference type="EC" id="3.6.1.5" evidence="5"/>
<evidence type="ECO:0000256" key="13">
    <source>
        <dbReference type="ARBA" id="ARBA00022842"/>
    </source>
</evidence>
<evidence type="ECO:0000256" key="7">
    <source>
        <dbReference type="ARBA" id="ARBA00022692"/>
    </source>
</evidence>
<dbReference type="GO" id="GO:0005524">
    <property type="term" value="F:ATP binding"/>
    <property type="evidence" value="ECO:0007669"/>
    <property type="project" value="UniProtKB-KW"/>
</dbReference>
<evidence type="ECO:0000256" key="9">
    <source>
        <dbReference type="ARBA" id="ARBA00022741"/>
    </source>
</evidence>
<keyword evidence="13" id="KW-0460">Magnesium</keyword>
<evidence type="ECO:0000256" key="8">
    <source>
        <dbReference type="ARBA" id="ARBA00022723"/>
    </source>
</evidence>
<dbReference type="Gene3D" id="3.30.420.40">
    <property type="match status" value="1"/>
</dbReference>
<evidence type="ECO:0000256" key="19">
    <source>
        <dbReference type="ARBA" id="ARBA00049175"/>
    </source>
</evidence>
<keyword evidence="11" id="KW-0106">Calcium</keyword>
<dbReference type="PANTHER" id="PTHR11782:SF31">
    <property type="entry name" value="ECTONUCLEOSIDE TRIPHOSPHATE DIPHOSPHOHYDROLASE 8"/>
    <property type="match status" value="1"/>
</dbReference>
<evidence type="ECO:0000256" key="20">
    <source>
        <dbReference type="PIRSR" id="PIRSR600407-1"/>
    </source>
</evidence>